<evidence type="ECO:0000256" key="1">
    <source>
        <dbReference type="ARBA" id="ARBA00007967"/>
    </source>
</evidence>
<evidence type="ECO:0000313" key="6">
    <source>
        <dbReference type="EnsemblPlants" id="Solyc01g080990.3.1"/>
    </source>
</evidence>
<keyword evidence="5" id="KW-0460">Magnesium</keyword>
<dbReference type="InterPro" id="IPR029063">
    <property type="entry name" value="SAM-dependent_MTases_sf"/>
</dbReference>
<dbReference type="GO" id="GO:0008757">
    <property type="term" value="F:S-adenosylmethionine-dependent methyltransferase activity"/>
    <property type="evidence" value="ECO:0000318"/>
    <property type="project" value="GO_Central"/>
</dbReference>
<dbReference type="InterPro" id="IPR042086">
    <property type="entry name" value="MeTrfase_capping"/>
</dbReference>
<dbReference type="PANTHER" id="PTHR31009">
    <property type="entry name" value="S-ADENOSYL-L-METHIONINE:CARBOXYL METHYLTRANSFERASE FAMILY PROTEIN"/>
    <property type="match status" value="1"/>
</dbReference>
<dbReference type="EnsemblPlants" id="Solyc01g080990.3.1">
    <property type="protein sequence ID" value="Solyc01g080990.3.1"/>
    <property type="gene ID" value="Solyc01g080990.3"/>
</dbReference>
<reference evidence="6" key="2">
    <citation type="submission" date="2019-01" db="UniProtKB">
        <authorList>
            <consortium name="EnsemblPlants"/>
        </authorList>
    </citation>
    <scope>IDENTIFICATION</scope>
    <source>
        <strain evidence="6">cv. Heinz 1706</strain>
    </source>
</reference>
<dbReference type="GO" id="GO:0046872">
    <property type="term" value="F:metal ion binding"/>
    <property type="evidence" value="ECO:0007669"/>
    <property type="project" value="UniProtKB-KW"/>
</dbReference>
<proteinExistence type="inferred from homology"/>
<dbReference type="InterPro" id="IPR005299">
    <property type="entry name" value="MeTrfase_7"/>
</dbReference>
<dbReference type="Proteomes" id="UP000004994">
    <property type="component" value="Chromosome 1"/>
</dbReference>
<sequence>MAGKKILLHMNAGNGECSYASSSTLQRKIIQEAMPVLEDAIKKIGEKSCLNMADLGCSSGPNTLFTISNIIKIVQILCDEKRCKMPEFQVYLNDLPDNDFNNIFKSIPSFYQNHTNCFVSGVPGSFYERLFPSNSLHLVHSSYSLHWLSQVAPENYMENNNNIYITRTSPPHVVEAYMKQFDKDFSRFLQLRSEEIVSGGRMVLTFMGSTIPDPYGSHYALLELLSNSLIDLIHEGLVEQAKLDSFSLPFYAPNKDEVEKIVEMEGSFVVDTINFFKVKWDERDNDDDHICFDAYSSGKHIARNTRAVFEQMLVSHFQFGDSVVDYLFERYAYHLTCNLLVQKGNYFNIRKVIEVAKPVLEDAIKKMFSIIGEFPKSCLNMADLGCSSGPNTLFTLSNIINIVQVLCGEKSCKMPEFQAYLNDLPDNDFNTIFKSIPSFYQNHTNCFVSGVPGTFYERLFPSKSLHLVHSSYSLHWLSQAPEKIENNNNIYITRTSPPQVFEAYMKQFDNDFSRFLQVRSEEIVTGGYMVLTFIGRGIPDPYGNHSVHLDLLSKSFVDLIHEGLIEQAKLDSFNYPFYTPYKDEVEKIVQMEGSFDVDTIKFFKVNWDERDNDDDDAYSSGKHIARTMRAVSEQMLVSHFQFGDHIVDYLFERYAYHLACHLLVQKGKFSNIVISLRKK</sequence>
<comment type="similarity">
    <text evidence="1">Belongs to the methyltransferase superfamily. Type-7 methyltransferase family.</text>
</comment>
<keyword evidence="4" id="KW-0479">Metal-binding</keyword>
<dbReference type="OMA" id="EPMMESH"/>
<dbReference type="Gramene" id="Solyc01g080990.3.1">
    <property type="protein sequence ID" value="Solyc01g080990.3.1"/>
    <property type="gene ID" value="Solyc01g080990.3"/>
</dbReference>
<dbReference type="InParanoid" id="A0A3Q7EI80"/>
<accession>A0A3Q7EI80</accession>
<keyword evidence="3" id="KW-0808">Transferase</keyword>
<name>A0A3Q7EI80_SOLLC</name>
<organism evidence="6">
    <name type="scientific">Solanum lycopersicum</name>
    <name type="common">Tomato</name>
    <name type="synonym">Lycopersicon esculentum</name>
    <dbReference type="NCBI Taxonomy" id="4081"/>
    <lineage>
        <taxon>Eukaryota</taxon>
        <taxon>Viridiplantae</taxon>
        <taxon>Streptophyta</taxon>
        <taxon>Embryophyta</taxon>
        <taxon>Tracheophyta</taxon>
        <taxon>Spermatophyta</taxon>
        <taxon>Magnoliopsida</taxon>
        <taxon>eudicotyledons</taxon>
        <taxon>Gunneridae</taxon>
        <taxon>Pentapetalae</taxon>
        <taxon>asterids</taxon>
        <taxon>lamiids</taxon>
        <taxon>Solanales</taxon>
        <taxon>Solanaceae</taxon>
        <taxon>Solanoideae</taxon>
        <taxon>Solaneae</taxon>
        <taxon>Solanum</taxon>
        <taxon>Solanum subgen. Lycopersicon</taxon>
    </lineage>
</organism>
<dbReference type="PaxDb" id="4081-Solyc01g080990.2.1"/>
<evidence type="ECO:0000256" key="5">
    <source>
        <dbReference type="ARBA" id="ARBA00022842"/>
    </source>
</evidence>
<evidence type="ECO:0000256" key="4">
    <source>
        <dbReference type="ARBA" id="ARBA00022723"/>
    </source>
</evidence>
<evidence type="ECO:0000256" key="2">
    <source>
        <dbReference type="ARBA" id="ARBA00022603"/>
    </source>
</evidence>
<dbReference type="SUPFAM" id="SSF53335">
    <property type="entry name" value="S-adenosyl-L-methionine-dependent methyltransferases"/>
    <property type="match status" value="2"/>
</dbReference>
<reference evidence="6" key="1">
    <citation type="journal article" date="2012" name="Nature">
        <title>The tomato genome sequence provides insights into fleshy fruit evolution.</title>
        <authorList>
            <consortium name="Tomato Genome Consortium"/>
        </authorList>
    </citation>
    <scope>NUCLEOTIDE SEQUENCE [LARGE SCALE GENOMIC DNA]</scope>
    <source>
        <strain evidence="6">cv. Heinz 1706</strain>
    </source>
</reference>
<evidence type="ECO:0000256" key="3">
    <source>
        <dbReference type="ARBA" id="ARBA00022679"/>
    </source>
</evidence>
<evidence type="ECO:0000313" key="7">
    <source>
        <dbReference type="Proteomes" id="UP000004994"/>
    </source>
</evidence>
<keyword evidence="7" id="KW-1185">Reference proteome</keyword>
<keyword evidence="2" id="KW-0489">Methyltransferase</keyword>
<dbReference type="Gene3D" id="1.10.1200.270">
    <property type="entry name" value="Methyltransferase, alpha-helical capping domain"/>
    <property type="match status" value="2"/>
</dbReference>
<dbReference type="Gene3D" id="3.40.50.150">
    <property type="entry name" value="Vaccinia Virus protein VP39"/>
    <property type="match status" value="2"/>
</dbReference>
<dbReference type="Pfam" id="PF03492">
    <property type="entry name" value="Methyltransf_7"/>
    <property type="match status" value="2"/>
</dbReference>
<dbReference type="GO" id="GO:0032259">
    <property type="term" value="P:methylation"/>
    <property type="evidence" value="ECO:0000318"/>
    <property type="project" value="GO_Central"/>
</dbReference>
<protein>
    <submittedName>
        <fullName evidence="6">Uncharacterized protein</fullName>
    </submittedName>
</protein>
<dbReference type="AlphaFoldDB" id="A0A3Q7EI80"/>